<organism evidence="1">
    <name type="scientific">uncultured Acetothermia bacterium</name>
    <dbReference type="NCBI Taxonomy" id="236499"/>
    <lineage>
        <taxon>Bacteria</taxon>
        <taxon>Candidatus Bipolaricaulota</taxon>
        <taxon>environmental samples</taxon>
    </lineage>
</organism>
<proteinExistence type="predicted"/>
<protein>
    <submittedName>
        <fullName evidence="1">Uncharacterized protein</fullName>
    </submittedName>
</protein>
<sequence length="90" mass="10578">MALKALEDILPVSQEELLHRGLLAVLTERIWHLKERLRQLADQHGSLSRLERRIKAEGVSPDDHSLYHDWLEWRAAQHELDRLLEALKTL</sequence>
<reference evidence="1" key="2">
    <citation type="journal article" date="2012" name="PLoS ONE">
        <title>A Deeply Branching Thermophilic Bacterium with an Ancient Acetyl-CoA Pathway Dominates a Subsurface Ecosystem.</title>
        <authorList>
            <person name="Takami H."/>
            <person name="Noguchi H."/>
            <person name="Takaki Y."/>
            <person name="Uchiyama I."/>
            <person name="Toyoda A."/>
            <person name="Nishi S."/>
            <person name="Chee G.-J."/>
            <person name="Arai W."/>
            <person name="Nunoura T."/>
            <person name="Itoh T."/>
            <person name="Hattori M."/>
            <person name="Takai K."/>
        </authorList>
    </citation>
    <scope>NUCLEOTIDE SEQUENCE</scope>
</reference>
<gene>
    <name evidence="1" type="ORF">HGMM_F36B04C11</name>
</gene>
<name>H5SJH2_9BACT</name>
<evidence type="ECO:0000313" key="1">
    <source>
        <dbReference type="EMBL" id="BAL56308.1"/>
    </source>
</evidence>
<dbReference type="AlphaFoldDB" id="H5SJH2"/>
<accession>H5SJH2</accession>
<dbReference type="EMBL" id="AP011743">
    <property type="protein sequence ID" value="BAL56308.1"/>
    <property type="molecule type" value="Genomic_DNA"/>
</dbReference>
<reference evidence="1" key="1">
    <citation type="journal article" date="2005" name="Environ. Microbiol.">
        <title>Genetic and functional properties of uncultivated thermophilic crenarchaeotes from a subsurface gold mine as revealed by analysis of genome fragments.</title>
        <authorList>
            <person name="Nunoura T."/>
            <person name="Hirayama H."/>
            <person name="Takami H."/>
            <person name="Oida H."/>
            <person name="Nishi S."/>
            <person name="Shimamura S."/>
            <person name="Suzuki Y."/>
            <person name="Inagaki F."/>
            <person name="Takai K."/>
            <person name="Nealson K.H."/>
            <person name="Horikoshi K."/>
        </authorList>
    </citation>
    <scope>NUCLEOTIDE SEQUENCE</scope>
</reference>